<evidence type="ECO:0000313" key="2">
    <source>
        <dbReference type="EMBL" id="MDP9825938.1"/>
    </source>
</evidence>
<dbReference type="Proteomes" id="UP001235712">
    <property type="component" value="Unassembled WGS sequence"/>
</dbReference>
<dbReference type="CDD" id="cd04182">
    <property type="entry name" value="GT_2_like_f"/>
    <property type="match status" value="1"/>
</dbReference>
<sequence length="203" mass="20640">MVVAGIVLAAGAGVRMGRPKGLVTDARGTPWVRIGVAALVDAGCTPVVVVTGARSEDVSVLVPPSASPVYAADWAEGIGASLRAGLKALQGQPDSPDAAVVALVDTPDVTAAVVSRVVKVTATSKGPLPKALTRACYDGRPGHPVLIGRDHWAGVIAAAKGDAGARHYLRDRDDVVLVECADLASGTDRDTPEALRDQGEGPE</sequence>
<dbReference type="InterPro" id="IPR029044">
    <property type="entry name" value="Nucleotide-diphossugar_trans"/>
</dbReference>
<dbReference type="SUPFAM" id="SSF53448">
    <property type="entry name" value="Nucleotide-diphospho-sugar transferases"/>
    <property type="match status" value="1"/>
</dbReference>
<reference evidence="2 3" key="1">
    <citation type="submission" date="2023-07" db="EMBL/GenBank/DDBJ databases">
        <title>Sequencing the genomes of 1000 actinobacteria strains.</title>
        <authorList>
            <person name="Klenk H.-P."/>
        </authorList>
    </citation>
    <scope>NUCLEOTIDE SEQUENCE [LARGE SCALE GENOMIC DNA]</scope>
    <source>
        <strain evidence="2 3">DSM 44388</strain>
    </source>
</reference>
<gene>
    <name evidence="2" type="ORF">J2S57_001687</name>
</gene>
<dbReference type="Gene3D" id="3.90.550.10">
    <property type="entry name" value="Spore Coat Polysaccharide Biosynthesis Protein SpsA, Chain A"/>
    <property type="match status" value="1"/>
</dbReference>
<protein>
    <submittedName>
        <fullName evidence="2">Nicotine blue oxidoreductase</fullName>
        <ecNumber evidence="2">1.1.1.328</ecNumber>
    </submittedName>
</protein>
<dbReference type="EC" id="1.1.1.328" evidence="2"/>
<keyword evidence="3" id="KW-1185">Reference proteome</keyword>
<accession>A0ABT9NZS6</accession>
<evidence type="ECO:0000259" key="1">
    <source>
        <dbReference type="Pfam" id="PF12804"/>
    </source>
</evidence>
<proteinExistence type="predicted"/>
<dbReference type="PANTHER" id="PTHR43777">
    <property type="entry name" value="MOLYBDENUM COFACTOR CYTIDYLYLTRANSFERASE"/>
    <property type="match status" value="1"/>
</dbReference>
<dbReference type="GO" id="GO:0016491">
    <property type="term" value="F:oxidoreductase activity"/>
    <property type="evidence" value="ECO:0007669"/>
    <property type="project" value="UniProtKB-KW"/>
</dbReference>
<dbReference type="RefSeq" id="WP_307240238.1">
    <property type="nucleotide sequence ID" value="NZ_JAUSQZ010000001.1"/>
</dbReference>
<evidence type="ECO:0000313" key="3">
    <source>
        <dbReference type="Proteomes" id="UP001235712"/>
    </source>
</evidence>
<keyword evidence="2" id="KW-0560">Oxidoreductase</keyword>
<dbReference type="Pfam" id="PF12804">
    <property type="entry name" value="NTP_transf_3"/>
    <property type="match status" value="1"/>
</dbReference>
<dbReference type="EMBL" id="JAUSQZ010000001">
    <property type="protein sequence ID" value="MDP9825938.1"/>
    <property type="molecule type" value="Genomic_DNA"/>
</dbReference>
<name>A0ABT9NZS6_9ACTN</name>
<dbReference type="PANTHER" id="PTHR43777:SF1">
    <property type="entry name" value="MOLYBDENUM COFACTOR CYTIDYLYLTRANSFERASE"/>
    <property type="match status" value="1"/>
</dbReference>
<organism evidence="2 3">
    <name type="scientific">Kineosporia succinea</name>
    <dbReference type="NCBI Taxonomy" id="84632"/>
    <lineage>
        <taxon>Bacteria</taxon>
        <taxon>Bacillati</taxon>
        <taxon>Actinomycetota</taxon>
        <taxon>Actinomycetes</taxon>
        <taxon>Kineosporiales</taxon>
        <taxon>Kineosporiaceae</taxon>
        <taxon>Kineosporia</taxon>
    </lineage>
</organism>
<dbReference type="InterPro" id="IPR025877">
    <property type="entry name" value="MobA-like_NTP_Trfase"/>
</dbReference>
<comment type="caution">
    <text evidence="2">The sequence shown here is derived from an EMBL/GenBank/DDBJ whole genome shotgun (WGS) entry which is preliminary data.</text>
</comment>
<feature type="domain" description="MobA-like NTP transferase" evidence="1">
    <location>
        <begin position="5"/>
        <end position="174"/>
    </location>
</feature>